<name>A0A0A9C652_ARUDO</name>
<dbReference type="AlphaFoldDB" id="A0A0A9C652"/>
<dbReference type="EMBL" id="GBRH01229010">
    <property type="protein sequence ID" value="JAD68885.1"/>
    <property type="molecule type" value="Transcribed_RNA"/>
</dbReference>
<reference evidence="1" key="1">
    <citation type="submission" date="2014-09" db="EMBL/GenBank/DDBJ databases">
        <authorList>
            <person name="Magalhaes I.L.F."/>
            <person name="Oliveira U."/>
            <person name="Santos F.R."/>
            <person name="Vidigal T.H.D.A."/>
            <person name="Brescovit A.D."/>
            <person name="Santos A.J."/>
        </authorList>
    </citation>
    <scope>NUCLEOTIDE SEQUENCE</scope>
    <source>
        <tissue evidence="1">Shoot tissue taken approximately 20 cm above the soil surface</tissue>
    </source>
</reference>
<accession>A0A0A9C652</accession>
<evidence type="ECO:0000313" key="1">
    <source>
        <dbReference type="EMBL" id="JAD68885.1"/>
    </source>
</evidence>
<reference evidence="1" key="2">
    <citation type="journal article" date="2015" name="Data Brief">
        <title>Shoot transcriptome of the giant reed, Arundo donax.</title>
        <authorList>
            <person name="Barrero R.A."/>
            <person name="Guerrero F.D."/>
            <person name="Moolhuijzen P."/>
            <person name="Goolsby J.A."/>
            <person name="Tidwell J."/>
            <person name="Bellgard S.E."/>
            <person name="Bellgard M.I."/>
        </authorList>
    </citation>
    <scope>NUCLEOTIDE SEQUENCE</scope>
    <source>
        <tissue evidence="1">Shoot tissue taken approximately 20 cm above the soil surface</tissue>
    </source>
</reference>
<protein>
    <submittedName>
        <fullName evidence="1">Uncharacterized protein</fullName>
    </submittedName>
</protein>
<organism evidence="1">
    <name type="scientific">Arundo donax</name>
    <name type="common">Giant reed</name>
    <name type="synonym">Donax arundinaceus</name>
    <dbReference type="NCBI Taxonomy" id="35708"/>
    <lineage>
        <taxon>Eukaryota</taxon>
        <taxon>Viridiplantae</taxon>
        <taxon>Streptophyta</taxon>
        <taxon>Embryophyta</taxon>
        <taxon>Tracheophyta</taxon>
        <taxon>Spermatophyta</taxon>
        <taxon>Magnoliopsida</taxon>
        <taxon>Liliopsida</taxon>
        <taxon>Poales</taxon>
        <taxon>Poaceae</taxon>
        <taxon>PACMAD clade</taxon>
        <taxon>Arundinoideae</taxon>
        <taxon>Arundineae</taxon>
        <taxon>Arundo</taxon>
    </lineage>
</organism>
<sequence length="43" mass="5109">MVHPKVPKLLESDKKRCKIIYLSRLKILLFSIYTSQKLEDTTM</sequence>
<proteinExistence type="predicted"/>